<sequence length="350" mass="39225">MDGPFTEDEIWNVVKGSPTERAPGPDDFTGAFFKGCWDIIKHDISQMFDSFFRLAGGNFGCINKAILALIPKKDSPQLVHDFRPISLIHSVAKLISKVLAMRLDDLVLHAQSAFIKRRCIQAIFLNPSRADVDSLITLLENFGRATGLQVNLSKSSVVPIRCENIDLQDVLNNFNGNRTGFPITYLGLPLTIGRIKRAHLQPVMDKLHSRLAGTPPPCDEMDKRLFASATKVTIGEGRKASFWESNWIGEQPLKELAPALYNHAKRKGRTVYEGLANDQWILDIRHNLTVELVKEFFEVFYHVWNSGVALTEGVEDTITWRWTANGKYSAKSAYIAQFNGRISLAAAKLI</sequence>
<protein>
    <submittedName>
        <fullName evidence="1">Retrotransposon protein, putative, unclassified</fullName>
    </submittedName>
</protein>
<evidence type="ECO:0000313" key="1">
    <source>
        <dbReference type="EMBL" id="AAX93030.1"/>
    </source>
</evidence>
<reference evidence="2" key="1">
    <citation type="journal article" date="2005" name="Nature">
        <title>The map-based sequence of the rice genome.</title>
        <authorList>
            <consortium name="International rice genome sequencing project (IRGSP)"/>
            <person name="Matsumoto T."/>
            <person name="Wu J."/>
            <person name="Kanamori H."/>
            <person name="Katayose Y."/>
            <person name="Fujisawa M."/>
            <person name="Namiki N."/>
            <person name="Mizuno H."/>
            <person name="Yamamoto K."/>
            <person name="Antonio B.A."/>
            <person name="Baba T."/>
            <person name="Sakata K."/>
            <person name="Nagamura Y."/>
            <person name="Aoki H."/>
            <person name="Arikawa K."/>
            <person name="Arita K."/>
            <person name="Bito T."/>
            <person name="Chiden Y."/>
            <person name="Fujitsuka N."/>
            <person name="Fukunaka R."/>
            <person name="Hamada M."/>
            <person name="Harada C."/>
            <person name="Hayashi A."/>
            <person name="Hijishita S."/>
            <person name="Honda M."/>
            <person name="Hosokawa S."/>
            <person name="Ichikawa Y."/>
            <person name="Idonuma A."/>
            <person name="Iijima M."/>
            <person name="Ikeda M."/>
            <person name="Ikeno M."/>
            <person name="Ito K."/>
            <person name="Ito S."/>
            <person name="Ito T."/>
            <person name="Ito Y."/>
            <person name="Ito Y."/>
            <person name="Iwabuchi A."/>
            <person name="Kamiya K."/>
            <person name="Karasawa W."/>
            <person name="Kurita K."/>
            <person name="Katagiri S."/>
            <person name="Kikuta A."/>
            <person name="Kobayashi H."/>
            <person name="Kobayashi N."/>
            <person name="Machita K."/>
            <person name="Maehara T."/>
            <person name="Masukawa M."/>
            <person name="Mizubayashi T."/>
            <person name="Mukai Y."/>
            <person name="Nagasaki H."/>
            <person name="Nagata Y."/>
            <person name="Naito S."/>
            <person name="Nakashima M."/>
            <person name="Nakama Y."/>
            <person name="Nakamichi Y."/>
            <person name="Nakamura M."/>
            <person name="Meguro A."/>
            <person name="Negishi M."/>
            <person name="Ohta I."/>
            <person name="Ohta T."/>
            <person name="Okamoto M."/>
            <person name="Ono N."/>
            <person name="Saji S."/>
            <person name="Sakaguchi M."/>
            <person name="Sakai K."/>
            <person name="Shibata M."/>
            <person name="Shimokawa T."/>
            <person name="Song J."/>
            <person name="Takazaki Y."/>
            <person name="Terasawa K."/>
            <person name="Tsugane M."/>
            <person name="Tsuji K."/>
            <person name="Ueda S."/>
            <person name="Waki K."/>
            <person name="Yamagata H."/>
            <person name="Yamamoto M."/>
            <person name="Yamamoto S."/>
            <person name="Yamane H."/>
            <person name="Yoshiki S."/>
            <person name="Yoshihara R."/>
            <person name="Yukawa K."/>
            <person name="Zhong H."/>
            <person name="Yano M."/>
            <person name="Yuan Q."/>
            <person name="Ouyang S."/>
            <person name="Liu J."/>
            <person name="Jones K.M."/>
            <person name="Gansberger K."/>
            <person name="Moffat K."/>
            <person name="Hill J."/>
            <person name="Bera J."/>
            <person name="Fadrosh D."/>
            <person name="Jin S."/>
            <person name="Johri S."/>
            <person name="Kim M."/>
            <person name="Overton L."/>
            <person name="Reardon M."/>
            <person name="Tsitrin T."/>
            <person name="Vuong H."/>
            <person name="Weaver B."/>
            <person name="Ciecko A."/>
            <person name="Tallon L."/>
            <person name="Jackson J."/>
            <person name="Pai G."/>
            <person name="Aken S.V."/>
            <person name="Utterback T."/>
            <person name="Reidmuller S."/>
            <person name="Feldblyum T."/>
            <person name="Hsiao J."/>
            <person name="Zismann V."/>
            <person name="Iobst S."/>
            <person name="de Vazeille A.R."/>
            <person name="Buell C.R."/>
            <person name="Ying K."/>
            <person name="Li Y."/>
            <person name="Lu T."/>
            <person name="Huang Y."/>
            <person name="Zhao Q."/>
            <person name="Feng Q."/>
            <person name="Zhang L."/>
            <person name="Zhu J."/>
            <person name="Weng Q."/>
            <person name="Mu J."/>
            <person name="Lu Y."/>
            <person name="Fan D."/>
            <person name="Liu Y."/>
            <person name="Guan J."/>
            <person name="Zhang Y."/>
            <person name="Yu S."/>
            <person name="Liu X."/>
            <person name="Zhang Y."/>
            <person name="Hong G."/>
            <person name="Han B."/>
            <person name="Choisne N."/>
            <person name="Demange N."/>
            <person name="Orjeda G."/>
            <person name="Samain S."/>
            <person name="Cattolico L."/>
            <person name="Pelletier E."/>
            <person name="Couloux A."/>
            <person name="Segurens B."/>
            <person name="Wincker P."/>
            <person name="D'Hont A."/>
            <person name="Scarpelli C."/>
            <person name="Weissenbach J."/>
            <person name="Salanoubat M."/>
            <person name="Quetier F."/>
            <person name="Yu Y."/>
            <person name="Kim H.R."/>
            <person name="Rambo T."/>
            <person name="Currie J."/>
            <person name="Collura K."/>
            <person name="Luo M."/>
            <person name="Yang T."/>
            <person name="Ammiraju J.S.S."/>
            <person name="Engler F."/>
            <person name="Soderlund C."/>
            <person name="Wing R.A."/>
            <person name="Palmer L.E."/>
            <person name="de la Bastide M."/>
            <person name="Spiegel L."/>
            <person name="Nascimento L."/>
            <person name="Zutavern T."/>
            <person name="O'Shaughnessy A."/>
            <person name="Dike S."/>
            <person name="Dedhia N."/>
            <person name="Preston R."/>
            <person name="Balija V."/>
            <person name="McCombie W.R."/>
            <person name="Chow T."/>
            <person name="Chen H."/>
            <person name="Chung M."/>
            <person name="Chen C."/>
            <person name="Shaw J."/>
            <person name="Wu H."/>
            <person name="Hsiao K."/>
            <person name="Chao Y."/>
            <person name="Chu M."/>
            <person name="Cheng C."/>
            <person name="Hour A."/>
            <person name="Lee P."/>
            <person name="Lin S."/>
            <person name="Lin Y."/>
            <person name="Liou J."/>
            <person name="Liu S."/>
            <person name="Hsing Y."/>
            <person name="Raghuvanshi S."/>
            <person name="Mohanty A."/>
            <person name="Bharti A.K."/>
            <person name="Gaur A."/>
            <person name="Gupta V."/>
            <person name="Kumar D."/>
            <person name="Ravi V."/>
            <person name="Vij S."/>
            <person name="Kapur A."/>
            <person name="Khurana P."/>
            <person name="Khurana P."/>
            <person name="Khurana J.P."/>
            <person name="Tyagi A.K."/>
            <person name="Gaikwad K."/>
            <person name="Singh A."/>
            <person name="Dalal V."/>
            <person name="Srivastava S."/>
            <person name="Dixit A."/>
            <person name="Pal A.K."/>
            <person name="Ghazi I.A."/>
            <person name="Yadav M."/>
            <person name="Pandit A."/>
            <person name="Bhargava A."/>
            <person name="Sureshbabu K."/>
            <person name="Batra K."/>
            <person name="Sharma T.R."/>
            <person name="Mohapatra T."/>
            <person name="Singh N.K."/>
            <person name="Messing J."/>
            <person name="Nelson A.B."/>
            <person name="Fuks G."/>
            <person name="Kavchok S."/>
            <person name="Keizer G."/>
            <person name="Linton E."/>
            <person name="Llaca V."/>
            <person name="Song R."/>
            <person name="Tanyolac B."/>
            <person name="Young S."/>
            <person name="Ho-Il K."/>
            <person name="Hahn J.H."/>
            <person name="Sangsakoo G."/>
            <person name="Vanavichit A."/>
            <person name="de Mattos Luiz.A.T."/>
            <person name="Zimmer P.D."/>
            <person name="Malone G."/>
            <person name="Dellagostin O."/>
            <person name="de Oliveira A.C."/>
            <person name="Bevan M."/>
            <person name="Bancroft I."/>
            <person name="Minx P."/>
            <person name="Cordum H."/>
            <person name="Wilson R."/>
            <person name="Cheng Z."/>
            <person name="Jin W."/>
            <person name="Jiang J."/>
            <person name="Leong S.A."/>
            <person name="Iwama H."/>
            <person name="Gojobori T."/>
            <person name="Itoh T."/>
            <person name="Niimura Y."/>
            <person name="Fujii Y."/>
            <person name="Habara T."/>
            <person name="Sakai H."/>
            <person name="Sato Y."/>
            <person name="Wilson G."/>
            <person name="Kumar K."/>
            <person name="McCouch S."/>
            <person name="Juretic N."/>
            <person name="Hoen D."/>
            <person name="Wright S."/>
            <person name="Bruskiewich R."/>
            <person name="Bureau T."/>
            <person name="Miyao A."/>
            <person name="Hirochika H."/>
            <person name="Nishikawa T."/>
            <person name="Kadowaki K."/>
            <person name="Sugiura M."/>
            <person name="Burr B."/>
            <person name="Sasaki T."/>
        </authorList>
    </citation>
    <scope>NUCLEOTIDE SEQUENCE [LARGE SCALE GENOMIC DNA]</scope>
    <source>
        <strain evidence="2">cv. Nipponbare</strain>
    </source>
</reference>
<reference evidence="2" key="2">
    <citation type="journal article" date="2008" name="Nucleic Acids Res.">
        <title>The rice annotation project database (RAP-DB): 2008 update.</title>
        <authorList>
            <consortium name="The rice annotation project (RAP)"/>
        </authorList>
    </citation>
    <scope>GENOME REANNOTATION</scope>
    <source>
        <strain evidence="2">cv. Nipponbare</strain>
    </source>
</reference>
<gene>
    <name evidence="1" type="ordered locus">LOC_Os11g07150</name>
</gene>
<dbReference type="InterPro" id="IPR052343">
    <property type="entry name" value="Retrotransposon-Effector_Assoc"/>
</dbReference>
<name>Q2R9Y6_ORYSJ</name>
<dbReference type="PANTHER" id="PTHR46890:SF1">
    <property type="entry name" value="REVERSE TRANSCRIPTASE DOMAIN-CONTAINING PROTEIN"/>
    <property type="match status" value="1"/>
</dbReference>
<dbReference type="PANTHER" id="PTHR46890">
    <property type="entry name" value="NON-LTR RETROLELEMENT REVERSE TRANSCRIPTASE-LIKE PROTEIN-RELATED"/>
    <property type="match status" value="1"/>
</dbReference>
<accession>Q2R9Y6</accession>
<dbReference type="EMBL" id="AC123897">
    <property type="protein sequence ID" value="AAX93030.1"/>
    <property type="molecule type" value="Genomic_DNA"/>
</dbReference>
<dbReference type="AlphaFoldDB" id="Q2R9Y6"/>
<evidence type="ECO:0000313" key="2">
    <source>
        <dbReference type="Proteomes" id="UP000000763"/>
    </source>
</evidence>
<organism evidence="1 2">
    <name type="scientific">Oryza sativa subsp. japonica</name>
    <name type="common">Rice</name>
    <dbReference type="NCBI Taxonomy" id="39947"/>
    <lineage>
        <taxon>Eukaryota</taxon>
        <taxon>Viridiplantae</taxon>
        <taxon>Streptophyta</taxon>
        <taxon>Embryophyta</taxon>
        <taxon>Tracheophyta</taxon>
        <taxon>Spermatophyta</taxon>
        <taxon>Magnoliopsida</taxon>
        <taxon>Liliopsida</taxon>
        <taxon>Poales</taxon>
        <taxon>Poaceae</taxon>
        <taxon>BOP clade</taxon>
        <taxon>Oryzoideae</taxon>
        <taxon>Oryzeae</taxon>
        <taxon>Oryzinae</taxon>
        <taxon>Oryza</taxon>
        <taxon>Oryza sativa</taxon>
    </lineage>
</organism>
<proteinExistence type="predicted"/>
<dbReference type="Proteomes" id="UP000000763">
    <property type="component" value="Chromosome 11"/>
</dbReference>